<evidence type="ECO:0000313" key="3">
    <source>
        <dbReference type="Proteomes" id="UP000033491"/>
    </source>
</evidence>
<sequence>MKRWLKGFLALAVVLIGVSAVGVQASASKQHYQATPKSIRGTWYMIQNKRLRFRVTIKKYSVETESTKPSYFISDRTLLRSNEELPSLYISKKRTKHGYWLVGLRNGVQYGLKRGAKDARGYVTLREHDYGKPEFTQTLYSRSSLKPYVQALNEKQAWSFDDFMVDFNG</sequence>
<dbReference type="Proteomes" id="UP000033491">
    <property type="component" value="Unassembled WGS sequence"/>
</dbReference>
<reference evidence="2 3" key="1">
    <citation type="submission" date="2015-03" db="EMBL/GenBank/DDBJ databases">
        <authorList>
            <person name="Zheng J."/>
            <person name="Ganezle M."/>
        </authorList>
    </citation>
    <scope>NUCLEOTIDE SEQUENCE [LARGE SCALE GENOMIC DNA]</scope>
    <source>
        <strain evidence="2 3">LP38</strain>
    </source>
</reference>
<dbReference type="RefSeq" id="WP_045806196.1">
    <property type="nucleotide sequence ID" value="NZ_JZCR01000002.1"/>
</dbReference>
<keyword evidence="1" id="KW-0732">Signal</keyword>
<organism evidence="2 3">
    <name type="scientific">Levilactobacillus spicheri</name>
    <dbReference type="NCBI Taxonomy" id="216463"/>
    <lineage>
        <taxon>Bacteria</taxon>
        <taxon>Bacillati</taxon>
        <taxon>Bacillota</taxon>
        <taxon>Bacilli</taxon>
        <taxon>Lactobacillales</taxon>
        <taxon>Lactobacillaceae</taxon>
        <taxon>Levilactobacillus</taxon>
    </lineage>
</organism>
<dbReference type="OrthoDB" id="2330131at2"/>
<dbReference type="PATRIC" id="fig|216463.3.peg.1095"/>
<accession>A0A0F3RVE1</accession>
<protein>
    <submittedName>
        <fullName evidence="2">Uncharacterized protein</fullName>
    </submittedName>
</protein>
<feature type="signal peptide" evidence="1">
    <location>
        <begin position="1"/>
        <end position="25"/>
    </location>
</feature>
<comment type="caution">
    <text evidence="2">The sequence shown here is derived from an EMBL/GenBank/DDBJ whole genome shotgun (WGS) entry which is preliminary data.</text>
</comment>
<proteinExistence type="predicted"/>
<feature type="chain" id="PRO_5039618891" evidence="1">
    <location>
        <begin position="26"/>
        <end position="169"/>
    </location>
</feature>
<dbReference type="AlphaFoldDB" id="A0A0F3RVE1"/>
<name>A0A0F3RVE1_9LACO</name>
<evidence type="ECO:0000313" key="2">
    <source>
        <dbReference type="EMBL" id="KJW13998.1"/>
    </source>
</evidence>
<evidence type="ECO:0000256" key="1">
    <source>
        <dbReference type="SAM" id="SignalP"/>
    </source>
</evidence>
<gene>
    <name evidence="2" type="ORF">VC81_00565</name>
</gene>
<dbReference type="EMBL" id="JZCR01000002">
    <property type="protein sequence ID" value="KJW13998.1"/>
    <property type="molecule type" value="Genomic_DNA"/>
</dbReference>